<dbReference type="PANTHER" id="PTHR32243:SF18">
    <property type="entry name" value="INNER MEMBRANE ABC TRANSPORTER PERMEASE PROTEIN YCJP"/>
    <property type="match status" value="1"/>
</dbReference>
<feature type="transmembrane region" description="Helical" evidence="7">
    <location>
        <begin position="277"/>
        <end position="300"/>
    </location>
</feature>
<feature type="transmembrane region" description="Helical" evidence="7">
    <location>
        <begin position="76"/>
        <end position="97"/>
    </location>
</feature>
<evidence type="ECO:0000256" key="5">
    <source>
        <dbReference type="ARBA" id="ARBA00022989"/>
    </source>
</evidence>
<dbReference type="InterPro" id="IPR035906">
    <property type="entry name" value="MetI-like_sf"/>
</dbReference>
<keyword evidence="3" id="KW-1003">Cell membrane</keyword>
<feature type="domain" description="ABC transmembrane type-1" evidence="8">
    <location>
        <begin position="209"/>
        <end position="399"/>
    </location>
</feature>
<dbReference type="Gene3D" id="1.10.3720.10">
    <property type="entry name" value="MetI-like"/>
    <property type="match status" value="1"/>
</dbReference>
<evidence type="ECO:0000256" key="2">
    <source>
        <dbReference type="ARBA" id="ARBA00022448"/>
    </source>
</evidence>
<sequence>MSRPHGSRSAGWAAFLHYGALTGPIIGVLWLFVVATTAAVAASFLSGGAFRPSGLASLILGVALGLAALRLTRWPLVGVSVVVMAVTMLVGIGPVATGQAPGWAFWVAVFATGIGTGLGLAKMLHGLPLARLTRHEFEDAVIRFLTGFGYLFFTFIVAVPFYVMLMTSLKNQQQLVQNPLDFSLDLSQGWHLFDSYVELMTTFNFGSYLWTSFYVSLLTVLLTLIFSIPGAYAVARLRFRGAAMFSRSILLIYMVPMIVLALPIYIAYSMIGLRNSVFGLVLIYPVTTIPVALYMLQGYFRGLPAEIEEAGLMDGLSRLRVIWKITLPLSLPALASVSLYVFMIAWNEFLLAFMLLDDPSKFTLTRGVAMLNSSEIPRQHLMAGSVIATVPIMVLFLGLERFMTKGLTAGSVKG</sequence>
<feature type="transmembrane region" description="Helical" evidence="7">
    <location>
        <begin position="213"/>
        <end position="237"/>
    </location>
</feature>
<organism evidence="9 10">
    <name type="scientific">Tranquillimonas rosea</name>
    <dbReference type="NCBI Taxonomy" id="641238"/>
    <lineage>
        <taxon>Bacteria</taxon>
        <taxon>Pseudomonadati</taxon>
        <taxon>Pseudomonadota</taxon>
        <taxon>Alphaproteobacteria</taxon>
        <taxon>Rhodobacterales</taxon>
        <taxon>Roseobacteraceae</taxon>
        <taxon>Tranquillimonas</taxon>
    </lineage>
</organism>
<feature type="transmembrane region" description="Helical" evidence="7">
    <location>
        <begin position="50"/>
        <end position="69"/>
    </location>
</feature>
<evidence type="ECO:0000259" key="8">
    <source>
        <dbReference type="PROSITE" id="PS50928"/>
    </source>
</evidence>
<dbReference type="CDD" id="cd06261">
    <property type="entry name" value="TM_PBP2"/>
    <property type="match status" value="1"/>
</dbReference>
<dbReference type="InterPro" id="IPR000515">
    <property type="entry name" value="MetI-like"/>
</dbReference>
<evidence type="ECO:0000256" key="3">
    <source>
        <dbReference type="ARBA" id="ARBA00022475"/>
    </source>
</evidence>
<comment type="subcellular location">
    <subcellularLocation>
        <location evidence="1 7">Cell membrane</location>
        <topology evidence="1 7">Multi-pass membrane protein</topology>
    </subcellularLocation>
</comment>
<keyword evidence="4 7" id="KW-0812">Transmembrane</keyword>
<name>A0A1H9W2I2_9RHOB</name>
<dbReference type="RefSeq" id="WP_092694969.1">
    <property type="nucleotide sequence ID" value="NZ_CBDDGO010000004.1"/>
</dbReference>
<feature type="transmembrane region" description="Helical" evidence="7">
    <location>
        <begin position="12"/>
        <end position="44"/>
    </location>
</feature>
<reference evidence="9 10" key="1">
    <citation type="submission" date="2016-10" db="EMBL/GenBank/DDBJ databases">
        <authorList>
            <person name="de Groot N.N."/>
        </authorList>
    </citation>
    <scope>NUCLEOTIDE SEQUENCE [LARGE SCALE GENOMIC DNA]</scope>
    <source>
        <strain evidence="9 10">DSM 23042</strain>
    </source>
</reference>
<dbReference type="Proteomes" id="UP000198885">
    <property type="component" value="Unassembled WGS sequence"/>
</dbReference>
<keyword evidence="10" id="KW-1185">Reference proteome</keyword>
<accession>A0A1H9W2I2</accession>
<dbReference type="GO" id="GO:0055085">
    <property type="term" value="P:transmembrane transport"/>
    <property type="evidence" value="ECO:0007669"/>
    <property type="project" value="InterPro"/>
</dbReference>
<keyword evidence="5 7" id="KW-1133">Transmembrane helix</keyword>
<keyword evidence="2 7" id="KW-0813">Transport</keyword>
<comment type="similarity">
    <text evidence="7">Belongs to the binding-protein-dependent transport system permease family.</text>
</comment>
<feature type="transmembrane region" description="Helical" evidence="7">
    <location>
        <begin position="380"/>
        <end position="399"/>
    </location>
</feature>
<dbReference type="GO" id="GO:0005886">
    <property type="term" value="C:plasma membrane"/>
    <property type="evidence" value="ECO:0007669"/>
    <property type="project" value="UniProtKB-SubCell"/>
</dbReference>
<evidence type="ECO:0000313" key="9">
    <source>
        <dbReference type="EMBL" id="SES28115.1"/>
    </source>
</evidence>
<evidence type="ECO:0000313" key="10">
    <source>
        <dbReference type="Proteomes" id="UP000198885"/>
    </source>
</evidence>
<dbReference type="OrthoDB" id="9815445at2"/>
<evidence type="ECO:0000256" key="6">
    <source>
        <dbReference type="ARBA" id="ARBA00023136"/>
    </source>
</evidence>
<dbReference type="PROSITE" id="PS50928">
    <property type="entry name" value="ABC_TM1"/>
    <property type="match status" value="1"/>
</dbReference>
<evidence type="ECO:0000256" key="7">
    <source>
        <dbReference type="RuleBase" id="RU363032"/>
    </source>
</evidence>
<proteinExistence type="inferred from homology"/>
<dbReference type="EMBL" id="FOGU01000009">
    <property type="protein sequence ID" value="SES28115.1"/>
    <property type="molecule type" value="Genomic_DNA"/>
</dbReference>
<evidence type="ECO:0000256" key="1">
    <source>
        <dbReference type="ARBA" id="ARBA00004651"/>
    </source>
</evidence>
<feature type="transmembrane region" description="Helical" evidence="7">
    <location>
        <begin position="141"/>
        <end position="163"/>
    </location>
</feature>
<feature type="transmembrane region" description="Helical" evidence="7">
    <location>
        <begin position="321"/>
        <end position="346"/>
    </location>
</feature>
<feature type="transmembrane region" description="Helical" evidence="7">
    <location>
        <begin position="249"/>
        <end position="271"/>
    </location>
</feature>
<dbReference type="InterPro" id="IPR050901">
    <property type="entry name" value="BP-dep_ABC_trans_perm"/>
</dbReference>
<dbReference type="STRING" id="641238.SAMN04490244_10936"/>
<dbReference type="SUPFAM" id="SSF161098">
    <property type="entry name" value="MetI-like"/>
    <property type="match status" value="1"/>
</dbReference>
<keyword evidence="6 7" id="KW-0472">Membrane</keyword>
<dbReference type="PANTHER" id="PTHR32243">
    <property type="entry name" value="MALTOSE TRANSPORT SYSTEM PERMEASE-RELATED"/>
    <property type="match status" value="1"/>
</dbReference>
<dbReference type="AlphaFoldDB" id="A0A1H9W2I2"/>
<protein>
    <submittedName>
        <fullName evidence="9">Carbohydrate ABC transporter membrane protein 2, CUT1 family</fullName>
    </submittedName>
</protein>
<evidence type="ECO:0000256" key="4">
    <source>
        <dbReference type="ARBA" id="ARBA00022692"/>
    </source>
</evidence>
<feature type="transmembrane region" description="Helical" evidence="7">
    <location>
        <begin position="103"/>
        <end position="121"/>
    </location>
</feature>
<gene>
    <name evidence="9" type="ORF">SAMN04490244_10936</name>
</gene>
<dbReference type="Pfam" id="PF00528">
    <property type="entry name" value="BPD_transp_1"/>
    <property type="match status" value="1"/>
</dbReference>